<organism evidence="1 2">
    <name type="scientific">Novosphingobium pituita</name>
    <dbReference type="NCBI Taxonomy" id="3056842"/>
    <lineage>
        <taxon>Bacteria</taxon>
        <taxon>Pseudomonadati</taxon>
        <taxon>Pseudomonadota</taxon>
        <taxon>Alphaproteobacteria</taxon>
        <taxon>Sphingomonadales</taxon>
        <taxon>Sphingomonadaceae</taxon>
        <taxon>Novosphingobium</taxon>
    </lineage>
</organism>
<evidence type="ECO:0000313" key="1">
    <source>
        <dbReference type="EMBL" id="GMM62458.1"/>
    </source>
</evidence>
<gene>
    <name evidence="1" type="ORF">NUTIK01_32350</name>
</gene>
<name>A0ABQ6PB79_9SPHN</name>
<comment type="caution">
    <text evidence="1">The sequence shown here is derived from an EMBL/GenBank/DDBJ whole genome shotgun (WGS) entry which is preliminary data.</text>
</comment>
<protein>
    <submittedName>
        <fullName evidence="1">Uncharacterized protein</fullName>
    </submittedName>
</protein>
<dbReference type="EMBL" id="BTFW01000002">
    <property type="protein sequence ID" value="GMM62458.1"/>
    <property type="molecule type" value="Genomic_DNA"/>
</dbReference>
<evidence type="ECO:0000313" key="2">
    <source>
        <dbReference type="Proteomes" id="UP001187221"/>
    </source>
</evidence>
<dbReference type="Proteomes" id="UP001187221">
    <property type="component" value="Unassembled WGS sequence"/>
</dbReference>
<sequence>MSAATDTLGDQIVAAGLAANSFLLDINGALHVPQGFPLPSPWNLPSRLFRGPLEVIRPEKGEPRKIGLMHPGLAAHPFVQHVEALGIEVAHEGITNAYGYTERGKGAWFHAVDLICEGLVGELIETQHFTDPASIFRAVVYGCRHSHHESRAGKGYITIGQARHIMRELGACEPDDRAVIIRQFSAPSLCRQDSGSEFWPINIGPGIVAEEQAWAIIHGIEDGWFSHDRAGFLQWTQLGRDRFTAGPATSYTEVSGQAAFAF</sequence>
<dbReference type="RefSeq" id="WP_317976202.1">
    <property type="nucleotide sequence ID" value="NZ_BTFW01000002.1"/>
</dbReference>
<proteinExistence type="predicted"/>
<keyword evidence="2" id="KW-1185">Reference proteome</keyword>
<accession>A0ABQ6PB79</accession>
<reference evidence="1 2" key="1">
    <citation type="submission" date="2023-06" db="EMBL/GenBank/DDBJ databases">
        <title>Draft genome sequence of Novosphingobium sp. strain IK01.</title>
        <authorList>
            <person name="Hatamoto M."/>
            <person name="Ikarashi T."/>
            <person name="Yamaguchi T."/>
        </authorList>
    </citation>
    <scope>NUCLEOTIDE SEQUENCE [LARGE SCALE GENOMIC DNA]</scope>
    <source>
        <strain evidence="1 2">IK01</strain>
    </source>
</reference>